<keyword evidence="6 15" id="KW-0479">Metal-binding</keyword>
<name>A0A917E8F9_9HYPH</name>
<organism evidence="21 22">
    <name type="scientific">Aureimonas endophytica</name>
    <dbReference type="NCBI Taxonomy" id="2027858"/>
    <lineage>
        <taxon>Bacteria</taxon>
        <taxon>Pseudomonadati</taxon>
        <taxon>Pseudomonadota</taxon>
        <taxon>Alphaproteobacteria</taxon>
        <taxon>Hyphomicrobiales</taxon>
        <taxon>Aurantimonadaceae</taxon>
        <taxon>Aureimonas</taxon>
    </lineage>
</organism>
<keyword evidence="5 14" id="KW-0812">Transmembrane</keyword>
<feature type="transmembrane region" description="Helical" evidence="17">
    <location>
        <begin position="52"/>
        <end position="73"/>
    </location>
</feature>
<comment type="cofactor">
    <cofactor evidence="15">
        <name>Cu cation</name>
        <dbReference type="ChEBI" id="CHEBI:23378"/>
    </cofactor>
    <text evidence="15">Binds a copper A center.</text>
</comment>
<dbReference type="InterPro" id="IPR014222">
    <property type="entry name" value="Cyt_c_oxidase_su2"/>
</dbReference>
<evidence type="ECO:0000256" key="12">
    <source>
        <dbReference type="ARBA" id="ARBA00024688"/>
    </source>
</evidence>
<dbReference type="InterPro" id="IPR034210">
    <property type="entry name" value="CcO_II_C"/>
</dbReference>
<comment type="function">
    <text evidence="12 15">Subunits I and II form the functional core of the enzyme complex. Electrons originating in cytochrome c are transferred via heme a and Cu(A) to the binuclear center formed by heme a3 and Cu(B).</text>
</comment>
<feature type="domain" description="Cytochrome oxidase subunit II transmembrane region profile" evidence="20">
    <location>
        <begin position="27"/>
        <end position="122"/>
    </location>
</feature>
<keyword evidence="10 15" id="KW-0186">Copper</keyword>
<evidence type="ECO:0000256" key="3">
    <source>
        <dbReference type="ARBA" id="ARBA00022448"/>
    </source>
</evidence>
<evidence type="ECO:0000259" key="19">
    <source>
        <dbReference type="PROSITE" id="PS50857"/>
    </source>
</evidence>
<dbReference type="PROSITE" id="PS50857">
    <property type="entry name" value="COX2_CUA"/>
    <property type="match status" value="1"/>
</dbReference>
<keyword evidence="7" id="KW-1278">Translocase</keyword>
<feature type="domain" description="Cytochrome oxidase subunit II copper A binding" evidence="19">
    <location>
        <begin position="124"/>
        <end position="293"/>
    </location>
</feature>
<dbReference type="Gene3D" id="2.60.40.420">
    <property type="entry name" value="Cupredoxins - blue copper proteins"/>
    <property type="match status" value="1"/>
</dbReference>
<keyword evidence="11 17" id="KW-0472">Membrane</keyword>
<protein>
    <recommendedName>
        <fullName evidence="15">Cytochrome c oxidase subunit 2</fullName>
        <ecNumber evidence="15">7.1.1.9</ecNumber>
    </recommendedName>
</protein>
<dbReference type="PRINTS" id="PR01166">
    <property type="entry name" value="CYCOXIDASEII"/>
</dbReference>
<dbReference type="InterPro" id="IPR001505">
    <property type="entry name" value="Copper_CuA"/>
</dbReference>
<dbReference type="PANTHER" id="PTHR22888:SF9">
    <property type="entry name" value="CYTOCHROME C OXIDASE SUBUNIT 2"/>
    <property type="match status" value="1"/>
</dbReference>
<dbReference type="GO" id="GO:0004129">
    <property type="term" value="F:cytochrome-c oxidase activity"/>
    <property type="evidence" value="ECO:0007669"/>
    <property type="project" value="UniProtKB-EC"/>
</dbReference>
<accession>A0A917E8F9</accession>
<keyword evidence="3 14" id="KW-0813">Transport</keyword>
<comment type="subcellular location">
    <subcellularLocation>
        <location evidence="14">Cell membrane</location>
        <topology evidence="14">Multi-pass membrane protein</topology>
    </subcellularLocation>
    <subcellularLocation>
        <location evidence="1">Membrane</location>
        <topology evidence="1">Multi-pass membrane protein</topology>
    </subcellularLocation>
</comment>
<dbReference type="InterPro" id="IPR011759">
    <property type="entry name" value="Cyt_c_oxidase_su2_TM_dom"/>
</dbReference>
<dbReference type="RefSeq" id="WP_188911120.1">
    <property type="nucleotide sequence ID" value="NZ_BMIQ01000006.1"/>
</dbReference>
<evidence type="ECO:0000256" key="1">
    <source>
        <dbReference type="ARBA" id="ARBA00004141"/>
    </source>
</evidence>
<evidence type="ECO:0000256" key="10">
    <source>
        <dbReference type="ARBA" id="ARBA00023008"/>
    </source>
</evidence>
<keyword evidence="9 17" id="KW-1133">Transmembrane helix</keyword>
<evidence type="ECO:0000256" key="15">
    <source>
        <dbReference type="RuleBase" id="RU004024"/>
    </source>
</evidence>
<dbReference type="EC" id="7.1.1.9" evidence="15"/>
<dbReference type="InterPro" id="IPR008972">
    <property type="entry name" value="Cupredoxin"/>
</dbReference>
<dbReference type="PANTHER" id="PTHR22888">
    <property type="entry name" value="CYTOCHROME C OXIDASE, SUBUNIT II"/>
    <property type="match status" value="1"/>
</dbReference>
<evidence type="ECO:0000256" key="18">
    <source>
        <dbReference type="SAM" id="SignalP"/>
    </source>
</evidence>
<dbReference type="CDD" id="cd13912">
    <property type="entry name" value="CcO_II_C"/>
    <property type="match status" value="1"/>
</dbReference>
<dbReference type="SUPFAM" id="SSF81464">
    <property type="entry name" value="Cytochrome c oxidase subunit II-like, transmembrane region"/>
    <property type="match status" value="1"/>
</dbReference>
<dbReference type="NCBIfam" id="TIGR02866">
    <property type="entry name" value="CoxB"/>
    <property type="match status" value="1"/>
</dbReference>
<feature type="transmembrane region" description="Helical" evidence="17">
    <location>
        <begin position="94"/>
        <end position="115"/>
    </location>
</feature>
<comment type="caution">
    <text evidence="21">The sequence shown here is derived from an EMBL/GenBank/DDBJ whole genome shotgun (WGS) entry which is preliminary data.</text>
</comment>
<evidence type="ECO:0000313" key="21">
    <source>
        <dbReference type="EMBL" id="GGE14399.1"/>
    </source>
</evidence>
<evidence type="ECO:0000259" key="20">
    <source>
        <dbReference type="PROSITE" id="PS50999"/>
    </source>
</evidence>
<comment type="catalytic activity">
    <reaction evidence="13 15">
        <text>4 Fe(II)-[cytochrome c] + O2 + 8 H(+)(in) = 4 Fe(III)-[cytochrome c] + 2 H2O + 4 H(+)(out)</text>
        <dbReference type="Rhea" id="RHEA:11436"/>
        <dbReference type="Rhea" id="RHEA-COMP:10350"/>
        <dbReference type="Rhea" id="RHEA-COMP:14399"/>
        <dbReference type="ChEBI" id="CHEBI:15377"/>
        <dbReference type="ChEBI" id="CHEBI:15378"/>
        <dbReference type="ChEBI" id="CHEBI:15379"/>
        <dbReference type="ChEBI" id="CHEBI:29033"/>
        <dbReference type="ChEBI" id="CHEBI:29034"/>
        <dbReference type="EC" id="7.1.1.9"/>
    </reaction>
</comment>
<dbReference type="InterPro" id="IPR036257">
    <property type="entry name" value="Cyt_c_oxidase_su2_TM_sf"/>
</dbReference>
<dbReference type="AlphaFoldDB" id="A0A917E8F9"/>
<evidence type="ECO:0000256" key="5">
    <source>
        <dbReference type="ARBA" id="ARBA00022692"/>
    </source>
</evidence>
<dbReference type="PROSITE" id="PS00078">
    <property type="entry name" value="COX2"/>
    <property type="match status" value="1"/>
</dbReference>
<keyword evidence="22" id="KW-1185">Reference proteome</keyword>
<dbReference type="GO" id="GO:0005507">
    <property type="term" value="F:copper ion binding"/>
    <property type="evidence" value="ECO:0007669"/>
    <property type="project" value="InterPro"/>
</dbReference>
<dbReference type="PROSITE" id="PS50999">
    <property type="entry name" value="COX2_TM"/>
    <property type="match status" value="1"/>
</dbReference>
<evidence type="ECO:0000313" key="22">
    <source>
        <dbReference type="Proteomes" id="UP000644699"/>
    </source>
</evidence>
<feature type="signal peptide" evidence="18">
    <location>
        <begin position="1"/>
        <end position="19"/>
    </location>
</feature>
<sequence>MKRLSIAASSLFAAVTVAAAQELHPGQPHAWSVQLQEALSPTEAEIHWFSNYTLWFIVPIVILVAGLLAWCVWRFNERSNPVPSRTSHNTTIEVIWTLAPVLVLVCLAIPSFQLLTKQYNPPREPELTIKATGYQWYWGYEYQPGQTDPAATSGAPTVGPGAGTKEATTTSAAVQPVSFESYMLQDGDRAKAGKEDKAVYPRLLTVDNELVVPVDTVIRILSTSGDVIHSFAIPSMGVKIDAVPGRNNEYFFEPQKEGLFYGQCSELCGRDHAFMPIAVRVVSQEQFRAWLTAAASDLAGANRQLTASIKAATDNVAVAGR</sequence>
<gene>
    <name evidence="21" type="ORF">GCM10011390_36960</name>
</gene>
<dbReference type="EMBL" id="BMIQ01000006">
    <property type="protein sequence ID" value="GGE14399.1"/>
    <property type="molecule type" value="Genomic_DNA"/>
</dbReference>
<evidence type="ECO:0000256" key="4">
    <source>
        <dbReference type="ARBA" id="ARBA00022660"/>
    </source>
</evidence>
<reference evidence="21" key="2">
    <citation type="submission" date="2020-09" db="EMBL/GenBank/DDBJ databases">
        <authorList>
            <person name="Sun Q."/>
            <person name="Zhou Y."/>
        </authorList>
    </citation>
    <scope>NUCLEOTIDE SEQUENCE</scope>
    <source>
        <strain evidence="21">CGMCC 1.15367</strain>
    </source>
</reference>
<evidence type="ECO:0000256" key="11">
    <source>
        <dbReference type="ARBA" id="ARBA00023136"/>
    </source>
</evidence>
<proteinExistence type="inferred from homology"/>
<keyword evidence="18" id="KW-0732">Signal</keyword>
<dbReference type="GO" id="GO:0042773">
    <property type="term" value="P:ATP synthesis coupled electron transport"/>
    <property type="evidence" value="ECO:0007669"/>
    <property type="project" value="TreeGrafter"/>
</dbReference>
<evidence type="ECO:0000256" key="6">
    <source>
        <dbReference type="ARBA" id="ARBA00022723"/>
    </source>
</evidence>
<dbReference type="GO" id="GO:0016491">
    <property type="term" value="F:oxidoreductase activity"/>
    <property type="evidence" value="ECO:0007669"/>
    <property type="project" value="InterPro"/>
</dbReference>
<reference evidence="21" key="1">
    <citation type="journal article" date="2014" name="Int. J. Syst. Evol. Microbiol.">
        <title>Complete genome sequence of Corynebacterium casei LMG S-19264T (=DSM 44701T), isolated from a smear-ripened cheese.</title>
        <authorList>
            <consortium name="US DOE Joint Genome Institute (JGI-PGF)"/>
            <person name="Walter F."/>
            <person name="Albersmeier A."/>
            <person name="Kalinowski J."/>
            <person name="Ruckert C."/>
        </authorList>
    </citation>
    <scope>NUCLEOTIDE SEQUENCE</scope>
    <source>
        <strain evidence="21">CGMCC 1.15367</strain>
    </source>
</reference>
<feature type="chain" id="PRO_5037747379" description="Cytochrome c oxidase subunit 2" evidence="18">
    <location>
        <begin position="20"/>
        <end position="321"/>
    </location>
</feature>
<evidence type="ECO:0000256" key="14">
    <source>
        <dbReference type="RuleBase" id="RU000456"/>
    </source>
</evidence>
<dbReference type="InterPro" id="IPR045187">
    <property type="entry name" value="CcO_II"/>
</dbReference>
<evidence type="ECO:0000256" key="16">
    <source>
        <dbReference type="SAM" id="MobiDB-lite"/>
    </source>
</evidence>
<evidence type="ECO:0000256" key="9">
    <source>
        <dbReference type="ARBA" id="ARBA00022989"/>
    </source>
</evidence>
<dbReference type="Gene3D" id="1.10.287.90">
    <property type="match status" value="1"/>
</dbReference>
<dbReference type="Proteomes" id="UP000644699">
    <property type="component" value="Unassembled WGS sequence"/>
</dbReference>
<feature type="region of interest" description="Disordered" evidence="16">
    <location>
        <begin position="148"/>
        <end position="170"/>
    </location>
</feature>
<dbReference type="Pfam" id="PF02790">
    <property type="entry name" value="COX2_TM"/>
    <property type="match status" value="1"/>
</dbReference>
<dbReference type="GO" id="GO:0005886">
    <property type="term" value="C:plasma membrane"/>
    <property type="evidence" value="ECO:0007669"/>
    <property type="project" value="UniProtKB-SubCell"/>
</dbReference>
<evidence type="ECO:0000256" key="13">
    <source>
        <dbReference type="ARBA" id="ARBA00047816"/>
    </source>
</evidence>
<dbReference type="SUPFAM" id="SSF49503">
    <property type="entry name" value="Cupredoxins"/>
    <property type="match status" value="1"/>
</dbReference>
<keyword evidence="4 14" id="KW-0679">Respiratory chain</keyword>
<dbReference type="Pfam" id="PF00116">
    <property type="entry name" value="COX2"/>
    <property type="match status" value="1"/>
</dbReference>
<evidence type="ECO:0000256" key="17">
    <source>
        <dbReference type="SAM" id="Phobius"/>
    </source>
</evidence>
<comment type="similarity">
    <text evidence="2 14">Belongs to the cytochrome c oxidase subunit 2 family.</text>
</comment>
<evidence type="ECO:0000256" key="7">
    <source>
        <dbReference type="ARBA" id="ARBA00022967"/>
    </source>
</evidence>
<keyword evidence="8 14" id="KW-0249">Electron transport</keyword>
<dbReference type="InterPro" id="IPR002429">
    <property type="entry name" value="CcO_II-like_C"/>
</dbReference>
<evidence type="ECO:0000256" key="8">
    <source>
        <dbReference type="ARBA" id="ARBA00022982"/>
    </source>
</evidence>
<evidence type="ECO:0000256" key="2">
    <source>
        <dbReference type="ARBA" id="ARBA00007866"/>
    </source>
</evidence>